<keyword evidence="5 8" id="KW-0812">Transmembrane</keyword>
<evidence type="ECO:0000256" key="3">
    <source>
        <dbReference type="ARBA" id="ARBA00022448"/>
    </source>
</evidence>
<reference evidence="9" key="2">
    <citation type="submission" date="2020-09" db="EMBL/GenBank/DDBJ databases">
        <authorList>
            <person name="Sun Q."/>
            <person name="Kim S."/>
        </authorList>
    </citation>
    <scope>NUCLEOTIDE SEQUENCE</scope>
    <source>
        <strain evidence="9">KCTC 42731</strain>
    </source>
</reference>
<organism evidence="9 10">
    <name type="scientific">Thalassotalea marina</name>
    <dbReference type="NCBI Taxonomy" id="1673741"/>
    <lineage>
        <taxon>Bacteria</taxon>
        <taxon>Pseudomonadati</taxon>
        <taxon>Pseudomonadota</taxon>
        <taxon>Gammaproteobacteria</taxon>
        <taxon>Alteromonadales</taxon>
        <taxon>Colwelliaceae</taxon>
        <taxon>Thalassotalea</taxon>
    </lineage>
</organism>
<evidence type="ECO:0000256" key="2">
    <source>
        <dbReference type="ARBA" id="ARBA00010735"/>
    </source>
</evidence>
<reference evidence="9" key="1">
    <citation type="journal article" date="2014" name="Int. J. Syst. Evol. Microbiol.">
        <title>Complete genome sequence of Corynebacterium casei LMG S-19264T (=DSM 44701T), isolated from a smear-ripened cheese.</title>
        <authorList>
            <consortium name="US DOE Joint Genome Institute (JGI-PGF)"/>
            <person name="Walter F."/>
            <person name="Albersmeier A."/>
            <person name="Kalinowski J."/>
            <person name="Ruckert C."/>
        </authorList>
    </citation>
    <scope>NUCLEOTIDE SEQUENCE</scope>
    <source>
        <strain evidence="9">KCTC 42731</strain>
    </source>
</reference>
<dbReference type="AlphaFoldDB" id="A0A919ENS0"/>
<evidence type="ECO:0000313" key="9">
    <source>
        <dbReference type="EMBL" id="GHG02603.1"/>
    </source>
</evidence>
<gene>
    <name evidence="9" type="ORF">GCM10017161_34360</name>
</gene>
<dbReference type="EMBL" id="BNCK01000009">
    <property type="protein sequence ID" value="GHG02603.1"/>
    <property type="molecule type" value="Genomic_DNA"/>
</dbReference>
<feature type="transmembrane region" description="Helical" evidence="8">
    <location>
        <begin position="84"/>
        <end position="109"/>
    </location>
</feature>
<proteinExistence type="inferred from homology"/>
<dbReference type="Proteomes" id="UP000623842">
    <property type="component" value="Unassembled WGS sequence"/>
</dbReference>
<keyword evidence="4" id="KW-1003">Cell membrane</keyword>
<comment type="caution">
    <text evidence="9">The sequence shown here is derived from an EMBL/GenBank/DDBJ whole genome shotgun (WGS) entry which is preliminary data.</text>
</comment>
<dbReference type="InterPro" id="IPR011606">
    <property type="entry name" value="Brnchd-chn_aa_trnsp_permease"/>
</dbReference>
<keyword evidence="3" id="KW-0813">Transport</keyword>
<comment type="similarity">
    <text evidence="2">Belongs to the AzlC family.</text>
</comment>
<dbReference type="PANTHER" id="PTHR34979">
    <property type="entry name" value="INNER MEMBRANE PROTEIN YGAZ"/>
    <property type="match status" value="1"/>
</dbReference>
<evidence type="ECO:0000256" key="7">
    <source>
        <dbReference type="ARBA" id="ARBA00023136"/>
    </source>
</evidence>
<name>A0A919ENS0_9GAMM</name>
<evidence type="ECO:0000256" key="6">
    <source>
        <dbReference type="ARBA" id="ARBA00022989"/>
    </source>
</evidence>
<evidence type="ECO:0000256" key="8">
    <source>
        <dbReference type="SAM" id="Phobius"/>
    </source>
</evidence>
<accession>A0A919ENS0</accession>
<keyword evidence="7 8" id="KW-0472">Membrane</keyword>
<protein>
    <recommendedName>
        <fullName evidence="11">Branched-chain amino acid ABC transporter permease</fullName>
    </recommendedName>
</protein>
<feature type="transmembrane region" description="Helical" evidence="8">
    <location>
        <begin position="162"/>
        <end position="179"/>
    </location>
</feature>
<keyword evidence="6 8" id="KW-1133">Transmembrane helix</keyword>
<dbReference type="GO" id="GO:0005886">
    <property type="term" value="C:plasma membrane"/>
    <property type="evidence" value="ECO:0007669"/>
    <property type="project" value="UniProtKB-SubCell"/>
</dbReference>
<dbReference type="GO" id="GO:1903785">
    <property type="term" value="P:L-valine transmembrane transport"/>
    <property type="evidence" value="ECO:0007669"/>
    <property type="project" value="TreeGrafter"/>
</dbReference>
<sequence>MPLLVFAGAVQLVSIELIAGNASIASILITTFIISSRHFLYGLSLRNKVQNLNSKQRYLIGFLLTDELFALSSSKKAFQHHQRFIYGLAAGGSFYFFWLVWNVLGVYAGSVLPNLTNLGLDFAIAVTFIALVIPSIKSMATLTAVVVSALLSVLMTLYELPFVLVGASLCAMLAGFIVCRKSNRIVEGRGK</sequence>
<comment type="subcellular location">
    <subcellularLocation>
        <location evidence="1">Cell membrane</location>
        <topology evidence="1">Multi-pass membrane protein</topology>
    </subcellularLocation>
</comment>
<dbReference type="Pfam" id="PF03591">
    <property type="entry name" value="AzlC"/>
    <property type="match status" value="1"/>
</dbReference>
<evidence type="ECO:0000256" key="1">
    <source>
        <dbReference type="ARBA" id="ARBA00004651"/>
    </source>
</evidence>
<evidence type="ECO:0000256" key="4">
    <source>
        <dbReference type="ARBA" id="ARBA00022475"/>
    </source>
</evidence>
<keyword evidence="10" id="KW-1185">Reference proteome</keyword>
<evidence type="ECO:0000313" key="10">
    <source>
        <dbReference type="Proteomes" id="UP000623842"/>
    </source>
</evidence>
<feature type="transmembrane region" description="Helical" evidence="8">
    <location>
        <begin position="115"/>
        <end position="133"/>
    </location>
</feature>
<evidence type="ECO:0000256" key="5">
    <source>
        <dbReference type="ARBA" id="ARBA00022692"/>
    </source>
</evidence>
<dbReference type="PANTHER" id="PTHR34979:SF1">
    <property type="entry name" value="INNER MEMBRANE PROTEIN YGAZ"/>
    <property type="match status" value="1"/>
</dbReference>
<evidence type="ECO:0008006" key="11">
    <source>
        <dbReference type="Google" id="ProtNLM"/>
    </source>
</evidence>